<dbReference type="EMBL" id="JAENIG010000002">
    <property type="protein sequence ID" value="MBK1854257.1"/>
    <property type="molecule type" value="Genomic_DNA"/>
</dbReference>
<dbReference type="Proteomes" id="UP000634206">
    <property type="component" value="Unassembled WGS sequence"/>
</dbReference>
<evidence type="ECO:0000313" key="4">
    <source>
        <dbReference type="Proteomes" id="UP000634206"/>
    </source>
</evidence>
<keyword evidence="4" id="KW-1185">Reference proteome</keyword>
<evidence type="ECO:0000259" key="2">
    <source>
        <dbReference type="Pfam" id="PF12450"/>
    </source>
</evidence>
<dbReference type="RefSeq" id="WP_309488861.1">
    <property type="nucleotide sequence ID" value="NZ_JAENIG010000002.1"/>
</dbReference>
<protein>
    <submittedName>
        <fullName evidence="3">von Willebrand factor type A domain-containing protein</fullName>
    </submittedName>
</protein>
<dbReference type="AlphaFoldDB" id="A0AAE2SB85"/>
<accession>A0AAE2SB85</accession>
<gene>
    <name evidence="3" type="ORF">JIN83_04770</name>
</gene>
<sequence>MKIDVNDPRITAFALGELTGSEAVEIARAMHSDPRIRRAVDEVRETASLLHGTLGDGANEFLTPEQRKTVRSAGGGPVIEDIASGQVPFWKRPAVVGIGAAAAVAIGLFLSQRSGHQPQPRDLADGGNGMDWSQVDMENLSSPAVVDGSGGDVAPAPNSDPESTARSVASAISEDTDRYRRELTRRINQQDLQSPLPMPELEEADWKNIGSGSSSFEVPVASGASSWPLLRRYVTERKTLPPARAIRIEELVNHFGYRPPSMLKGNGLVADFELCQTPWNPATILLAVHLGAASAQPPTAAAVVDFNPDNVKRARLLGYAGVKPGMAAAPAGPGKLSRSHGNYVIYELQPNEAATGAISEAATLVTLRLGTQPEDLLNMTGGQVQAWTAASADLRFASTVTATGMLLSETSARGKLDAGELLSMVDVIEQNDLGPFPDARGEALELLKAIAALLAQGE</sequence>
<organism evidence="3 4">
    <name type="scientific">Oceaniferula flava</name>
    <dbReference type="NCBI Taxonomy" id="2800421"/>
    <lineage>
        <taxon>Bacteria</taxon>
        <taxon>Pseudomonadati</taxon>
        <taxon>Verrucomicrobiota</taxon>
        <taxon>Verrucomicrobiia</taxon>
        <taxon>Verrucomicrobiales</taxon>
        <taxon>Verrucomicrobiaceae</taxon>
        <taxon>Oceaniferula</taxon>
    </lineage>
</organism>
<name>A0AAE2SB85_9BACT</name>
<reference evidence="3" key="1">
    <citation type="submission" date="2021-01" db="EMBL/GenBank/DDBJ databases">
        <title>Modified the classification status of verrucomicrobia.</title>
        <authorList>
            <person name="Feng X."/>
        </authorList>
    </citation>
    <scope>NUCLEOTIDE SEQUENCE</scope>
    <source>
        <strain evidence="3">5K15</strain>
    </source>
</reference>
<feature type="domain" description="Uncharacterised protein YfbK N-terminal" evidence="2">
    <location>
        <begin position="215"/>
        <end position="286"/>
    </location>
</feature>
<evidence type="ECO:0000256" key="1">
    <source>
        <dbReference type="SAM" id="MobiDB-lite"/>
    </source>
</evidence>
<comment type="caution">
    <text evidence="3">The sequence shown here is derived from an EMBL/GenBank/DDBJ whole genome shotgun (WGS) entry which is preliminary data.</text>
</comment>
<evidence type="ECO:0000313" key="3">
    <source>
        <dbReference type="EMBL" id="MBK1854257.1"/>
    </source>
</evidence>
<dbReference type="InterPro" id="IPR022156">
    <property type="entry name" value="Uncharacterised_YfbK_N"/>
</dbReference>
<feature type="region of interest" description="Disordered" evidence="1">
    <location>
        <begin position="115"/>
        <end position="175"/>
    </location>
</feature>
<dbReference type="Pfam" id="PF12450">
    <property type="entry name" value="vWF_A"/>
    <property type="match status" value="1"/>
</dbReference>
<proteinExistence type="predicted"/>